<dbReference type="InterPro" id="IPR017932">
    <property type="entry name" value="GATase_2_dom"/>
</dbReference>
<evidence type="ECO:0000313" key="9">
    <source>
        <dbReference type="EMBL" id="MYM35017.1"/>
    </source>
</evidence>
<dbReference type="CDD" id="cd00712">
    <property type="entry name" value="AsnB"/>
    <property type="match status" value="1"/>
</dbReference>
<dbReference type="EC" id="6.3.5.4" evidence="3"/>
<evidence type="ECO:0000256" key="7">
    <source>
        <dbReference type="ARBA" id="ARBA00048741"/>
    </source>
</evidence>
<comment type="catalytic activity">
    <reaction evidence="7">
        <text>L-aspartate + L-glutamine + ATP + H2O = L-asparagine + L-glutamate + AMP + diphosphate + H(+)</text>
        <dbReference type="Rhea" id="RHEA:12228"/>
        <dbReference type="ChEBI" id="CHEBI:15377"/>
        <dbReference type="ChEBI" id="CHEBI:15378"/>
        <dbReference type="ChEBI" id="CHEBI:29985"/>
        <dbReference type="ChEBI" id="CHEBI:29991"/>
        <dbReference type="ChEBI" id="CHEBI:30616"/>
        <dbReference type="ChEBI" id="CHEBI:33019"/>
        <dbReference type="ChEBI" id="CHEBI:58048"/>
        <dbReference type="ChEBI" id="CHEBI:58359"/>
        <dbReference type="ChEBI" id="CHEBI:456215"/>
        <dbReference type="EC" id="6.3.5.4"/>
    </reaction>
</comment>
<evidence type="ECO:0000256" key="6">
    <source>
        <dbReference type="ARBA" id="ARBA00022962"/>
    </source>
</evidence>
<proteinExistence type="inferred from homology"/>
<gene>
    <name evidence="9" type="ORF">GTP38_11790</name>
</gene>
<evidence type="ECO:0000256" key="5">
    <source>
        <dbReference type="ARBA" id="ARBA00022840"/>
    </source>
</evidence>
<dbReference type="PROSITE" id="PS51278">
    <property type="entry name" value="GATASE_TYPE_2"/>
    <property type="match status" value="1"/>
</dbReference>
<dbReference type="InterPro" id="IPR014729">
    <property type="entry name" value="Rossmann-like_a/b/a_fold"/>
</dbReference>
<dbReference type="InterPro" id="IPR017539">
    <property type="entry name" value="XrtA_amidotfase"/>
</dbReference>
<dbReference type="Proteomes" id="UP000449678">
    <property type="component" value="Unassembled WGS sequence"/>
</dbReference>
<protein>
    <recommendedName>
        <fullName evidence="3">asparagine synthase (glutamine-hydrolyzing)</fullName>
        <ecNumber evidence="3">6.3.5.4</ecNumber>
    </recommendedName>
</protein>
<evidence type="ECO:0000313" key="10">
    <source>
        <dbReference type="Proteomes" id="UP000449678"/>
    </source>
</evidence>
<dbReference type="NCBIfam" id="TIGR03108">
    <property type="entry name" value="eps_aminotran_1"/>
    <property type="match status" value="1"/>
</dbReference>
<keyword evidence="4" id="KW-0547">Nucleotide-binding</keyword>
<keyword evidence="6" id="KW-0315">Glutamine amidotransferase</keyword>
<organism evidence="9 10">
    <name type="scientific">Duganella lactea</name>
    <dbReference type="NCBI Taxonomy" id="2692173"/>
    <lineage>
        <taxon>Bacteria</taxon>
        <taxon>Pseudomonadati</taxon>
        <taxon>Pseudomonadota</taxon>
        <taxon>Betaproteobacteria</taxon>
        <taxon>Burkholderiales</taxon>
        <taxon>Oxalobacteraceae</taxon>
        <taxon>Telluria group</taxon>
        <taxon>Duganella</taxon>
    </lineage>
</organism>
<dbReference type="InterPro" id="IPR029055">
    <property type="entry name" value="Ntn_hydrolases_N"/>
</dbReference>
<accession>A0ABW9V8D8</accession>
<dbReference type="PANTHER" id="PTHR43284:SF1">
    <property type="entry name" value="ASPARAGINE SYNTHETASE"/>
    <property type="match status" value="1"/>
</dbReference>
<evidence type="ECO:0000259" key="8">
    <source>
        <dbReference type="PROSITE" id="PS51278"/>
    </source>
</evidence>
<dbReference type="NCBIfam" id="TIGR01536">
    <property type="entry name" value="asn_synth_AEB"/>
    <property type="match status" value="1"/>
</dbReference>
<name>A0ABW9V8D8_9BURK</name>
<dbReference type="RefSeq" id="WP_160990412.1">
    <property type="nucleotide sequence ID" value="NZ_WWCO01000007.1"/>
</dbReference>
<reference evidence="9 10" key="1">
    <citation type="submission" date="2019-12" db="EMBL/GenBank/DDBJ databases">
        <title>Novel species isolated from a subtropical stream in China.</title>
        <authorList>
            <person name="Lu H."/>
        </authorList>
    </citation>
    <scope>NUCLEOTIDE SEQUENCE [LARGE SCALE GENOMIC DNA]</scope>
    <source>
        <strain evidence="9 10">FT94W</strain>
    </source>
</reference>
<feature type="domain" description="Glutamine amidotransferase type-2" evidence="8">
    <location>
        <begin position="2"/>
        <end position="214"/>
    </location>
</feature>
<dbReference type="InterPro" id="IPR033738">
    <property type="entry name" value="AsnB_N"/>
</dbReference>
<evidence type="ECO:0000256" key="2">
    <source>
        <dbReference type="ARBA" id="ARBA00005752"/>
    </source>
</evidence>
<dbReference type="Gene3D" id="3.60.20.10">
    <property type="entry name" value="Glutamine Phosphoribosylpyrophosphate, subunit 1, domain 1"/>
    <property type="match status" value="1"/>
</dbReference>
<dbReference type="InterPro" id="IPR051786">
    <property type="entry name" value="ASN_synthetase/amidase"/>
</dbReference>
<comment type="caution">
    <text evidence="9">The sequence shown here is derived from an EMBL/GenBank/DDBJ whole genome shotgun (WGS) entry which is preliminary data.</text>
</comment>
<dbReference type="EMBL" id="WWCO01000007">
    <property type="protein sequence ID" value="MYM35017.1"/>
    <property type="molecule type" value="Genomic_DNA"/>
</dbReference>
<sequence>MCAIAGIFDLYHQPDIDPGLLQRMTDLQRHRGPDQGGTHREPGVGLGHRRLAIIDLAGGQQPLFNEDHSVAVVYNGEIYNFPALMRELRQFGHSFRTHCDTEVIVHAWEQWGPRCVEHFRGMFAFALWDRRQRSLFLARDRLGIKPLHYAMLDSGQLIFASEIKALLAHDTLRRDLDPLAIEDYFAYGYIPEPRTIFRQIRKLEPGHTLLLRHGSAPGPQQRYWDVPLTAATAISDAQAADELLARLEEAVRIRMVAEVPLGAFLSGGVDSSAVVAMMARQSATPVNTCSIAFDDADYDESAYAAMVAERYATHHHSQRVAQHDAGLIDHLTTLYDEPFADSSALPTYRVCELARQRVTVALSGDGGDENLAGYRRYRGHVHEERWRALLPLGLRKPVFGALGRLYPKADWAPRPLRAKSTFQALARDSVAAYFHGVSIMKDDMRERLFSPALKRALGQYHALDTLRRHAANCPADDPLSQVQYLDLKTYLPGDILTKVDRASMAHGLEVRVPLLDHPLVEWLAGLPPDLKLRGGVGKYLFKQALAPYLPEQLLHRKKMGFSVPLADWLRGPLKARLQRSLSSPCLADSGMFNLDYLQQLMQQHQSGRRDHSAPLWSLLMFESFLRQMQATPGQRVQRQAA</sequence>
<comment type="pathway">
    <text evidence="1">Amino-acid biosynthesis; L-asparagine biosynthesis; L-asparagine from L-aspartate (L-Gln route): step 1/1.</text>
</comment>
<evidence type="ECO:0000256" key="1">
    <source>
        <dbReference type="ARBA" id="ARBA00005187"/>
    </source>
</evidence>
<dbReference type="Pfam" id="PF00733">
    <property type="entry name" value="Asn_synthase"/>
    <property type="match status" value="1"/>
</dbReference>
<dbReference type="Gene3D" id="3.40.50.620">
    <property type="entry name" value="HUPs"/>
    <property type="match status" value="2"/>
</dbReference>
<dbReference type="PIRSF" id="PIRSF001589">
    <property type="entry name" value="Asn_synthetase_glu-h"/>
    <property type="match status" value="1"/>
</dbReference>
<dbReference type="InterPro" id="IPR006426">
    <property type="entry name" value="Asn_synth_AEB"/>
</dbReference>
<dbReference type="PANTHER" id="PTHR43284">
    <property type="entry name" value="ASPARAGINE SYNTHETASE (GLUTAMINE-HYDROLYZING)"/>
    <property type="match status" value="1"/>
</dbReference>
<evidence type="ECO:0000256" key="4">
    <source>
        <dbReference type="ARBA" id="ARBA00022741"/>
    </source>
</evidence>
<dbReference type="InterPro" id="IPR001962">
    <property type="entry name" value="Asn_synthase"/>
</dbReference>
<dbReference type="SUPFAM" id="SSF56235">
    <property type="entry name" value="N-terminal nucleophile aminohydrolases (Ntn hydrolases)"/>
    <property type="match status" value="1"/>
</dbReference>
<comment type="similarity">
    <text evidence="2">Belongs to the asparagine synthetase family.</text>
</comment>
<dbReference type="SUPFAM" id="SSF52402">
    <property type="entry name" value="Adenine nucleotide alpha hydrolases-like"/>
    <property type="match status" value="1"/>
</dbReference>
<dbReference type="Pfam" id="PF13537">
    <property type="entry name" value="GATase_7"/>
    <property type="match status" value="1"/>
</dbReference>
<dbReference type="CDD" id="cd01991">
    <property type="entry name" value="Asn_synthase_B_C"/>
    <property type="match status" value="1"/>
</dbReference>
<evidence type="ECO:0000256" key="3">
    <source>
        <dbReference type="ARBA" id="ARBA00012737"/>
    </source>
</evidence>
<keyword evidence="10" id="KW-1185">Reference proteome</keyword>
<keyword evidence="5" id="KW-0067">ATP-binding</keyword>